<feature type="compositionally biased region" description="Low complexity" evidence="1">
    <location>
        <begin position="143"/>
        <end position="152"/>
    </location>
</feature>
<dbReference type="OrthoDB" id="377834at2759"/>
<feature type="compositionally biased region" description="Low complexity" evidence="1">
    <location>
        <begin position="162"/>
        <end position="179"/>
    </location>
</feature>
<dbReference type="AlphaFoldDB" id="A0A0L0CVC0"/>
<reference evidence="3" key="2">
    <citation type="submission" date="2015-07" db="EMBL/GenBank/DDBJ databases">
        <title>The genome sequence of Plasmodium falciparum RAJ116.</title>
        <authorList>
            <consortium name="The Broad Institute Genome Sequencing Platform"/>
            <person name="Volkman S.K."/>
            <person name="Neafsey D.E."/>
            <person name="Dash A.P."/>
            <person name="Chitnis C.E."/>
            <person name="Hartl D.L."/>
            <person name="Young S.K."/>
            <person name="Kodira C.D."/>
            <person name="Zeng Q."/>
            <person name="Koehrsen M."/>
            <person name="Godfrey P."/>
            <person name="Alvarado L."/>
            <person name="Berlin A."/>
            <person name="Borenstein D."/>
            <person name="Chen Z."/>
            <person name="Engels R."/>
            <person name="Freedman E."/>
            <person name="Gellesch M."/>
            <person name="Goldberg J."/>
            <person name="Griggs A."/>
            <person name="Gujja S."/>
            <person name="Heiman D."/>
            <person name="Hepburn T."/>
            <person name="Howarth C."/>
            <person name="Jen D."/>
            <person name="Larson L."/>
            <person name="Lewis B."/>
            <person name="Mehta T."/>
            <person name="Park D."/>
            <person name="Pearson M."/>
            <person name="Roberts A."/>
            <person name="Saif S."/>
            <person name="Shea T."/>
            <person name="Shenoy N."/>
            <person name="Sisk P."/>
            <person name="Stolte C."/>
            <person name="Sykes S."/>
            <person name="Walk T."/>
            <person name="White J."/>
            <person name="Yandava C."/>
            <person name="Wirth D.F."/>
            <person name="Nusbaum C."/>
            <person name="Birren B."/>
        </authorList>
    </citation>
    <scope>NUCLEOTIDE SEQUENCE [LARGE SCALE GENOMIC DNA]</scope>
    <source>
        <strain evidence="3">RAJ116</strain>
    </source>
</reference>
<feature type="compositionally biased region" description="Polar residues" evidence="1">
    <location>
        <begin position="433"/>
        <end position="442"/>
    </location>
</feature>
<evidence type="ECO:0000313" key="3">
    <source>
        <dbReference type="Proteomes" id="UP000054566"/>
    </source>
</evidence>
<feature type="region of interest" description="Disordered" evidence="1">
    <location>
        <begin position="205"/>
        <end position="442"/>
    </location>
</feature>
<accession>A0A0L0CVC0</accession>
<feature type="compositionally biased region" description="Polar residues" evidence="1">
    <location>
        <begin position="238"/>
        <end position="248"/>
    </location>
</feature>
<reference evidence="3" key="1">
    <citation type="submission" date="2015-07" db="EMBL/GenBank/DDBJ databases">
        <title>Annotation of Plasmodium falciparum RAJ116.</title>
        <authorList>
            <consortium name="The Broad Institute Genome Sequencing Platform"/>
            <person name="Volkman S.K."/>
            <person name="Neafsey D.E."/>
            <person name="Dash A.P."/>
            <person name="Chitnis C.E."/>
            <person name="Hartl D.L."/>
            <person name="Young S.K."/>
            <person name="Zeng Q."/>
            <person name="Koehrsen M."/>
            <person name="Alvarado L."/>
            <person name="Berlin A."/>
            <person name="Borenstein D."/>
            <person name="Chapman S.B."/>
            <person name="Chen Z."/>
            <person name="Engels R."/>
            <person name="Freedman E."/>
            <person name="Gellesch M."/>
            <person name="Goldberg J."/>
            <person name="Griggs A."/>
            <person name="Gujja S."/>
            <person name="Heilman E.R."/>
            <person name="Heiman D.I."/>
            <person name="Howarth C."/>
            <person name="Jen D."/>
            <person name="Larson L."/>
            <person name="Mehta T."/>
            <person name="Neiman D."/>
            <person name="Park D."/>
            <person name="Pearson M."/>
            <person name="Roberts A."/>
            <person name="Saif S."/>
            <person name="Shea T."/>
            <person name="Shenoy N."/>
            <person name="Sisk P."/>
            <person name="Stolte C."/>
            <person name="Sykes S."/>
            <person name="Walk T."/>
            <person name="White J."/>
            <person name="Yandava C."/>
            <person name="Haas B."/>
            <person name="Henn M.R."/>
            <person name="Nusbaum C."/>
            <person name="Birren B."/>
        </authorList>
    </citation>
    <scope>NUCLEOTIDE SEQUENCE [LARGE SCALE GENOMIC DNA]</scope>
    <source>
        <strain evidence="3">RAJ116</strain>
    </source>
</reference>
<name>A0A0L0CVC0_PLAFA</name>
<feature type="compositionally biased region" description="Basic and acidic residues" evidence="1">
    <location>
        <begin position="387"/>
        <end position="399"/>
    </location>
</feature>
<feature type="compositionally biased region" description="Polar residues" evidence="1">
    <location>
        <begin position="255"/>
        <end position="264"/>
    </location>
</feature>
<feature type="region of interest" description="Disordered" evidence="1">
    <location>
        <begin position="86"/>
        <end position="187"/>
    </location>
</feature>
<sequence>MSMSNLKKTKIDDKIIHTNKHDNEERRKRLVILKRRKGQNDKIKCGTNIKLYIFQSFNECPFNHYCSYQEKKQHYRILADYHNISDTSTNKTNTLFEPSNVKKEEQKNKQTKNSGLSHMFSSEINKTQTNESNNKREISLTVKNQKNQTNKSKNNKKDKRNISISNKRNQSISSNNNNNNKEEEEECTKNFTQYLHYFNSNFRENQNINTTPTNEFSEQQQQQQHHNDLKNKNKNNSEGHNYTHTNLPNNNNNNKVKGQQYNHQTENKNKNKIINYPRQDSQTSYYGRYTSRTNNQPRQDNQTNHYGRYNSRTNNQPRQDNQTNYYSRYTSRSNNPPRQYSQTSYYGRYTSRTNNQHRSENENDDESDYDDDDDDEELQGHSVVYNDKIRKSNNRHESLHSYNIKETPKKNKKKSQRNNTNNNKTDNYDFNKHTSQQINSESNGSYGYNQQYNHSTQHELFIPQAHYTPYQQITPYGPSGQIVHYGPYIQNGNHIEPVPYVVTSSGELMVPQYNANGAYVAVPVDAITQQQINLYIDSTVQRRELQMRNVYTQELVQYKRELDLEHQYKKKTLKFQQLLINAAMLSLLIGSICLCFL</sequence>
<gene>
    <name evidence="2" type="ORF">PFLG_01074</name>
</gene>
<protein>
    <submittedName>
        <fullName evidence="2">Uncharacterized protein</fullName>
    </submittedName>
</protein>
<feature type="compositionally biased region" description="Polar residues" evidence="1">
    <location>
        <begin position="114"/>
        <end position="132"/>
    </location>
</feature>
<dbReference type="Proteomes" id="UP000054566">
    <property type="component" value="Unassembled WGS sequence"/>
</dbReference>
<organism evidence="2 3">
    <name type="scientific">Plasmodium falciparum RAJ116</name>
    <dbReference type="NCBI Taxonomy" id="580058"/>
    <lineage>
        <taxon>Eukaryota</taxon>
        <taxon>Sar</taxon>
        <taxon>Alveolata</taxon>
        <taxon>Apicomplexa</taxon>
        <taxon>Aconoidasida</taxon>
        <taxon>Haemosporida</taxon>
        <taxon>Plasmodiidae</taxon>
        <taxon>Plasmodium</taxon>
        <taxon>Plasmodium (Laverania)</taxon>
    </lineage>
</organism>
<feature type="compositionally biased region" description="Polar residues" evidence="1">
    <location>
        <begin position="278"/>
        <end position="356"/>
    </location>
</feature>
<dbReference type="EMBL" id="GG664064">
    <property type="protein sequence ID" value="KNC36253.1"/>
    <property type="molecule type" value="Genomic_DNA"/>
</dbReference>
<evidence type="ECO:0000256" key="1">
    <source>
        <dbReference type="SAM" id="MobiDB-lite"/>
    </source>
</evidence>
<feature type="compositionally biased region" description="Polar residues" evidence="1">
    <location>
        <begin position="205"/>
        <end position="218"/>
    </location>
</feature>
<feature type="compositionally biased region" description="Acidic residues" evidence="1">
    <location>
        <begin position="362"/>
        <end position="377"/>
    </location>
</feature>
<feature type="compositionally biased region" description="Basic and acidic residues" evidence="1">
    <location>
        <begin position="225"/>
        <end position="237"/>
    </location>
</feature>
<feature type="compositionally biased region" description="Polar residues" evidence="1">
    <location>
        <begin position="86"/>
        <end position="97"/>
    </location>
</feature>
<proteinExistence type="predicted"/>
<evidence type="ECO:0000313" key="2">
    <source>
        <dbReference type="EMBL" id="KNC36253.1"/>
    </source>
</evidence>